<name>A0ABQ9GXE5_9NEOP</name>
<proteinExistence type="predicted"/>
<evidence type="ECO:0000256" key="1">
    <source>
        <dbReference type="SAM" id="MobiDB-lite"/>
    </source>
</evidence>
<sequence>MEQQGQGKREIPEKTPTTSGLIRHDPHVRKSGSVCSGNRSMWEGVSSIVVRLSASQLGELGSTPGSAAGRRAFSGLSAIPRPYILALLHTHLASTSSAQIRPNFFTPHTRGENRGKKITGTLRQIRSERRGIKLANIVTSAVDQMCSVADEPTKEQRGAVLPTKRSVLNWESTHLQAKIPISFHSSLQPFPSKVVGAVVLLEGYPFGVVVRLIASRLGEPGSSPGGVSSVFSHAGMVPEYAASLRIFSWVSRLPHPFNLALLHTHLASPSSALKTSISSQVKGFPVTKKRFRRLLTSRSWESRRVIEVCMGGRGRVGDPWEGLPTSGIVRYGSQMRESGVARPGIEPESPWWEASRLIAQPPRPPSKPVSRIHILVDSCYVRSGFVIGLTHPDPPLTTGRPAHCPVAGRPRDD</sequence>
<organism evidence="2 3">
    <name type="scientific">Dryococelus australis</name>
    <dbReference type="NCBI Taxonomy" id="614101"/>
    <lineage>
        <taxon>Eukaryota</taxon>
        <taxon>Metazoa</taxon>
        <taxon>Ecdysozoa</taxon>
        <taxon>Arthropoda</taxon>
        <taxon>Hexapoda</taxon>
        <taxon>Insecta</taxon>
        <taxon>Pterygota</taxon>
        <taxon>Neoptera</taxon>
        <taxon>Polyneoptera</taxon>
        <taxon>Phasmatodea</taxon>
        <taxon>Verophasmatodea</taxon>
        <taxon>Anareolatae</taxon>
        <taxon>Phasmatidae</taxon>
        <taxon>Eurycanthinae</taxon>
        <taxon>Dryococelus</taxon>
    </lineage>
</organism>
<accession>A0ABQ9GXE5</accession>
<dbReference type="EMBL" id="JARBHB010000008">
    <property type="protein sequence ID" value="KAJ8876705.1"/>
    <property type="molecule type" value="Genomic_DNA"/>
</dbReference>
<protein>
    <submittedName>
        <fullName evidence="2">Uncharacterized protein</fullName>
    </submittedName>
</protein>
<evidence type="ECO:0000313" key="3">
    <source>
        <dbReference type="Proteomes" id="UP001159363"/>
    </source>
</evidence>
<reference evidence="2 3" key="1">
    <citation type="submission" date="2023-02" db="EMBL/GenBank/DDBJ databases">
        <title>LHISI_Scaffold_Assembly.</title>
        <authorList>
            <person name="Stuart O.P."/>
            <person name="Cleave R."/>
            <person name="Magrath M.J.L."/>
            <person name="Mikheyev A.S."/>
        </authorList>
    </citation>
    <scope>NUCLEOTIDE SEQUENCE [LARGE SCALE GENOMIC DNA]</scope>
    <source>
        <strain evidence="2">Daus_M_001</strain>
        <tissue evidence="2">Leg muscle</tissue>
    </source>
</reference>
<keyword evidence="3" id="KW-1185">Reference proteome</keyword>
<comment type="caution">
    <text evidence="2">The sequence shown here is derived from an EMBL/GenBank/DDBJ whole genome shotgun (WGS) entry which is preliminary data.</text>
</comment>
<feature type="region of interest" description="Disordered" evidence="1">
    <location>
        <begin position="1"/>
        <end position="35"/>
    </location>
</feature>
<gene>
    <name evidence="2" type="ORF">PR048_021152</name>
</gene>
<dbReference type="Proteomes" id="UP001159363">
    <property type="component" value="Chromosome 7"/>
</dbReference>
<evidence type="ECO:0000313" key="2">
    <source>
        <dbReference type="EMBL" id="KAJ8876705.1"/>
    </source>
</evidence>